<evidence type="ECO:0000256" key="4">
    <source>
        <dbReference type="ARBA" id="ARBA00022771"/>
    </source>
</evidence>
<keyword evidence="2 9" id="KW-0479">Metal-binding</keyword>
<gene>
    <name evidence="9 11" type="primary">nrdR</name>
    <name evidence="11" type="ORF">GBM95_07590</name>
</gene>
<protein>
    <recommendedName>
        <fullName evidence="9">Transcriptional repressor NrdR</fullName>
    </recommendedName>
</protein>
<accession>A0A6I1EIB3</accession>
<dbReference type="InterPro" id="IPR003796">
    <property type="entry name" value="RNR_NrdR-like"/>
</dbReference>
<evidence type="ECO:0000256" key="7">
    <source>
        <dbReference type="ARBA" id="ARBA00023125"/>
    </source>
</evidence>
<evidence type="ECO:0000256" key="9">
    <source>
        <dbReference type="HAMAP-Rule" id="MF_00440"/>
    </source>
</evidence>
<dbReference type="PANTHER" id="PTHR30455">
    <property type="entry name" value="TRANSCRIPTIONAL REPRESSOR NRDR"/>
    <property type="match status" value="1"/>
</dbReference>
<comment type="function">
    <text evidence="9">Negatively regulates transcription of bacterial ribonucleotide reductase nrd genes and operons by binding to NrdR-boxes.</text>
</comment>
<comment type="caution">
    <text evidence="11">The sequence shown here is derived from an EMBL/GenBank/DDBJ whole genome shotgun (WGS) entry which is preliminary data.</text>
</comment>
<keyword evidence="3 9" id="KW-0547">Nucleotide-binding</keyword>
<dbReference type="GO" id="GO:0008270">
    <property type="term" value="F:zinc ion binding"/>
    <property type="evidence" value="ECO:0007669"/>
    <property type="project" value="UniProtKB-UniRule"/>
</dbReference>
<sequence>MRCPFCQHNQTSVVDSRTPESGLVIRRRRQCQSCGKRFTTFERILLAMPWIVKKGGGRAEYSREKLRSSMALALRKRPVSSERIDAAVDAIERKMSGTGEREIRSSRVGELVLEELRGIDIIAWIRFASVYLNISDPKAFAEMIERALHESGHGEGEEGTEKA</sequence>
<dbReference type="RefSeq" id="WP_152158550.1">
    <property type="nucleotide sequence ID" value="NZ_WEHX01000048.1"/>
</dbReference>
<reference evidence="11 12" key="1">
    <citation type="submission" date="2019-10" db="EMBL/GenBank/DDBJ databases">
        <title>Genome diversity of Sutterella seckii.</title>
        <authorList>
            <person name="Chaplin A.V."/>
            <person name="Sokolova S.R."/>
            <person name="Mosin K.A."/>
            <person name="Ivanova E.L."/>
            <person name="Kochetkova T.O."/>
            <person name="Goltsov A.Y."/>
            <person name="Trofimov D.Y."/>
            <person name="Efimov B.A."/>
        </authorList>
    </citation>
    <scope>NUCLEOTIDE SEQUENCE [LARGE SCALE GENOMIC DNA]</scope>
    <source>
        <strain evidence="11 12">ASD393</strain>
    </source>
</reference>
<name>A0A6I1EIB3_9BURK</name>
<dbReference type="InterPro" id="IPR005144">
    <property type="entry name" value="ATP-cone_dom"/>
</dbReference>
<organism evidence="11 12">
    <name type="scientific">Sutterella seckii</name>
    <dbReference type="NCBI Taxonomy" id="1944635"/>
    <lineage>
        <taxon>Bacteria</taxon>
        <taxon>Pseudomonadati</taxon>
        <taxon>Pseudomonadota</taxon>
        <taxon>Betaproteobacteria</taxon>
        <taxon>Burkholderiales</taxon>
        <taxon>Sutterellaceae</taxon>
        <taxon>Sutterella</taxon>
    </lineage>
</organism>
<feature type="domain" description="ATP-cone" evidence="10">
    <location>
        <begin position="49"/>
        <end position="139"/>
    </location>
</feature>
<evidence type="ECO:0000256" key="5">
    <source>
        <dbReference type="ARBA" id="ARBA00022840"/>
    </source>
</evidence>
<evidence type="ECO:0000256" key="6">
    <source>
        <dbReference type="ARBA" id="ARBA00023015"/>
    </source>
</evidence>
<evidence type="ECO:0000313" key="11">
    <source>
        <dbReference type="EMBL" id="KAB7658257.1"/>
    </source>
</evidence>
<dbReference type="GO" id="GO:0005524">
    <property type="term" value="F:ATP binding"/>
    <property type="evidence" value="ECO:0007669"/>
    <property type="project" value="UniProtKB-UniRule"/>
</dbReference>
<dbReference type="PROSITE" id="PS51161">
    <property type="entry name" value="ATP_CONE"/>
    <property type="match status" value="1"/>
</dbReference>
<keyword evidence="5 9" id="KW-0067">ATP-binding</keyword>
<dbReference type="AlphaFoldDB" id="A0A6I1EIB3"/>
<dbReference type="Pfam" id="PF22811">
    <property type="entry name" value="Zn_ribbon_NrdR"/>
    <property type="match status" value="1"/>
</dbReference>
<keyword evidence="1 9" id="KW-0678">Repressor</keyword>
<evidence type="ECO:0000256" key="8">
    <source>
        <dbReference type="ARBA" id="ARBA00023163"/>
    </source>
</evidence>
<evidence type="ECO:0000256" key="1">
    <source>
        <dbReference type="ARBA" id="ARBA00022491"/>
    </source>
</evidence>
<dbReference type="GO" id="GO:0003677">
    <property type="term" value="F:DNA binding"/>
    <property type="evidence" value="ECO:0007669"/>
    <property type="project" value="UniProtKB-KW"/>
</dbReference>
<keyword evidence="6 9" id="KW-0805">Transcription regulation</keyword>
<evidence type="ECO:0000256" key="3">
    <source>
        <dbReference type="ARBA" id="ARBA00022741"/>
    </source>
</evidence>
<dbReference type="InterPro" id="IPR055173">
    <property type="entry name" value="NrdR-like_N"/>
</dbReference>
<dbReference type="GO" id="GO:0045892">
    <property type="term" value="P:negative regulation of DNA-templated transcription"/>
    <property type="evidence" value="ECO:0007669"/>
    <property type="project" value="UniProtKB-UniRule"/>
</dbReference>
<dbReference type="Pfam" id="PF03477">
    <property type="entry name" value="ATP-cone"/>
    <property type="match status" value="1"/>
</dbReference>
<keyword evidence="9" id="KW-0862">Zinc</keyword>
<keyword evidence="8 9" id="KW-0804">Transcription</keyword>
<dbReference type="Proteomes" id="UP000430564">
    <property type="component" value="Unassembled WGS sequence"/>
</dbReference>
<comment type="cofactor">
    <cofactor evidence="9">
        <name>Zn(2+)</name>
        <dbReference type="ChEBI" id="CHEBI:29105"/>
    </cofactor>
    <text evidence="9">Binds 1 zinc ion.</text>
</comment>
<dbReference type="OrthoDB" id="9807461at2"/>
<dbReference type="NCBIfam" id="TIGR00244">
    <property type="entry name" value="transcriptional regulator NrdR"/>
    <property type="match status" value="1"/>
</dbReference>
<dbReference type="PANTHER" id="PTHR30455:SF2">
    <property type="entry name" value="TRANSCRIPTIONAL REPRESSOR NRDR"/>
    <property type="match status" value="1"/>
</dbReference>
<feature type="zinc finger region" evidence="9">
    <location>
        <begin position="3"/>
        <end position="34"/>
    </location>
</feature>
<dbReference type="HAMAP" id="MF_00440">
    <property type="entry name" value="NrdR"/>
    <property type="match status" value="1"/>
</dbReference>
<evidence type="ECO:0000313" key="12">
    <source>
        <dbReference type="Proteomes" id="UP000430564"/>
    </source>
</evidence>
<evidence type="ECO:0000256" key="2">
    <source>
        <dbReference type="ARBA" id="ARBA00022723"/>
    </source>
</evidence>
<proteinExistence type="inferred from homology"/>
<keyword evidence="4 9" id="KW-0863">Zinc-finger</keyword>
<keyword evidence="7 9" id="KW-0238">DNA-binding</keyword>
<evidence type="ECO:0000259" key="10">
    <source>
        <dbReference type="PROSITE" id="PS51161"/>
    </source>
</evidence>
<comment type="similarity">
    <text evidence="9">Belongs to the NrdR family.</text>
</comment>
<dbReference type="EMBL" id="WEHX01000048">
    <property type="protein sequence ID" value="KAB7658257.1"/>
    <property type="molecule type" value="Genomic_DNA"/>
</dbReference>